<feature type="domain" description="Aminotransferase class I/classII large" evidence="5">
    <location>
        <begin position="20"/>
        <end position="347"/>
    </location>
</feature>
<dbReference type="CDD" id="cd00609">
    <property type="entry name" value="AAT_like"/>
    <property type="match status" value="1"/>
</dbReference>
<dbReference type="Gene3D" id="3.40.640.10">
    <property type="entry name" value="Type I PLP-dependent aspartate aminotransferase-like (Major domain)"/>
    <property type="match status" value="1"/>
</dbReference>
<dbReference type="InterPro" id="IPR015422">
    <property type="entry name" value="PyrdxlP-dep_Trfase_small"/>
</dbReference>
<dbReference type="SUPFAM" id="SSF53383">
    <property type="entry name" value="PLP-dependent transferases"/>
    <property type="match status" value="1"/>
</dbReference>
<dbReference type="InterPro" id="IPR004839">
    <property type="entry name" value="Aminotransferase_I/II_large"/>
</dbReference>
<accession>A0A6J6NQ97</accession>
<reference evidence="6" key="1">
    <citation type="submission" date="2020-05" db="EMBL/GenBank/DDBJ databases">
        <authorList>
            <person name="Chiriac C."/>
            <person name="Salcher M."/>
            <person name="Ghai R."/>
            <person name="Kavagutti S V."/>
        </authorList>
    </citation>
    <scope>NUCLEOTIDE SEQUENCE</scope>
</reference>
<evidence type="ECO:0000313" key="6">
    <source>
        <dbReference type="EMBL" id="CAB4688699.1"/>
    </source>
</evidence>
<organism evidence="6">
    <name type="scientific">freshwater metagenome</name>
    <dbReference type="NCBI Taxonomy" id="449393"/>
    <lineage>
        <taxon>unclassified sequences</taxon>
        <taxon>metagenomes</taxon>
        <taxon>ecological metagenomes</taxon>
    </lineage>
</organism>
<proteinExistence type="predicted"/>
<evidence type="ECO:0000256" key="1">
    <source>
        <dbReference type="ARBA" id="ARBA00001933"/>
    </source>
</evidence>
<name>A0A6J6NQ97_9ZZZZ</name>
<dbReference type="Pfam" id="PF00155">
    <property type="entry name" value="Aminotran_1_2"/>
    <property type="match status" value="1"/>
</dbReference>
<dbReference type="EMBL" id="CAEZXP010000001">
    <property type="protein sequence ID" value="CAB4688699.1"/>
    <property type="molecule type" value="Genomic_DNA"/>
</dbReference>
<evidence type="ECO:0000256" key="2">
    <source>
        <dbReference type="ARBA" id="ARBA00022576"/>
    </source>
</evidence>
<protein>
    <submittedName>
        <fullName evidence="6">Unannotated protein</fullName>
    </submittedName>
</protein>
<keyword evidence="2" id="KW-0032">Aminotransferase</keyword>
<dbReference type="GO" id="GO:0008483">
    <property type="term" value="F:transaminase activity"/>
    <property type="evidence" value="ECO:0007669"/>
    <property type="project" value="UniProtKB-KW"/>
</dbReference>
<keyword evidence="4" id="KW-0663">Pyridoxal phosphate</keyword>
<sequence>MDVISLARGVPAPECLAVDALAECAKAVLESDGTTILSYGPGAGYGPLRNWLADRHGVDASRILITNGSLQGFVLLAQQLTPGRRVLVENPTYDRPLKILRELGADIVALEMDDEGLIPEALEAALAAGDPPAMLYTIPTFQNPSGRTLSTERRKRVAEIAAAADLLVLEDDPYGLVRYEGEPEPSLFDLTGGKVIYSSSFSKTIAPGLRVGWFVLPEQLAADLSATATATYITPVLLGQATVYEFIRRGLFEPNVARVADLLRGRRDAMLEALAEHLPGASWSHPAGGYFVWLELPEGTDAAAVLQRAASGVIAVPGTDCGGTPNTIRLAFSFVTPAEIREGIRRLAAAV</sequence>
<gene>
    <name evidence="6" type="ORF">UFOPK2399_00543</name>
</gene>
<comment type="cofactor">
    <cofactor evidence="1">
        <name>pyridoxal 5'-phosphate</name>
        <dbReference type="ChEBI" id="CHEBI:597326"/>
    </cofactor>
</comment>
<keyword evidence="3" id="KW-0808">Transferase</keyword>
<evidence type="ECO:0000259" key="5">
    <source>
        <dbReference type="Pfam" id="PF00155"/>
    </source>
</evidence>
<dbReference type="PANTHER" id="PTHR42790">
    <property type="entry name" value="AMINOTRANSFERASE"/>
    <property type="match status" value="1"/>
</dbReference>
<evidence type="ECO:0000256" key="3">
    <source>
        <dbReference type="ARBA" id="ARBA00022679"/>
    </source>
</evidence>
<dbReference type="Gene3D" id="3.90.1150.10">
    <property type="entry name" value="Aspartate Aminotransferase, domain 1"/>
    <property type="match status" value="1"/>
</dbReference>
<dbReference type="InterPro" id="IPR015424">
    <property type="entry name" value="PyrdxlP-dep_Trfase"/>
</dbReference>
<dbReference type="GO" id="GO:1901605">
    <property type="term" value="P:alpha-amino acid metabolic process"/>
    <property type="evidence" value="ECO:0007669"/>
    <property type="project" value="TreeGrafter"/>
</dbReference>
<dbReference type="AlphaFoldDB" id="A0A6J6NQ97"/>
<dbReference type="PANTHER" id="PTHR42790:SF19">
    <property type="entry name" value="KYNURENINE_ALPHA-AMINOADIPATE AMINOTRANSFERASE, MITOCHONDRIAL"/>
    <property type="match status" value="1"/>
</dbReference>
<dbReference type="GO" id="GO:0030170">
    <property type="term" value="F:pyridoxal phosphate binding"/>
    <property type="evidence" value="ECO:0007669"/>
    <property type="project" value="InterPro"/>
</dbReference>
<dbReference type="InterPro" id="IPR050859">
    <property type="entry name" value="Class-I_PLP-dep_aminotransf"/>
</dbReference>
<evidence type="ECO:0000256" key="4">
    <source>
        <dbReference type="ARBA" id="ARBA00022898"/>
    </source>
</evidence>
<dbReference type="InterPro" id="IPR015421">
    <property type="entry name" value="PyrdxlP-dep_Trfase_major"/>
</dbReference>